<keyword evidence="3" id="KW-0560">Oxidoreductase</keyword>
<sequence>MNDATPHSVRPHVICHMTTSVDGRIKVRRWLADADRHYERIHGELNGDAWMCGRITMQGYADSADPLPETPADDGAPVPRQDHVAKRDAVGYAVALDARGRLDWGARNDITGDHIVVVLTESVPDEHLRALRAGGQSYLFAGEREVDFALAVRKLKALFGIERLLVEGGGHINGSMLKAGVIDELSLLLAPAVDGVSGTPAVFDFRGDEADSMGKRRRLDLETCERLDDGTVWLRYRITPAETTA</sequence>
<name>A0ABU0HHZ3_9HYPH</name>
<gene>
    <name evidence="5" type="ORF">QO016_001432</name>
</gene>
<evidence type="ECO:0000313" key="6">
    <source>
        <dbReference type="Proteomes" id="UP001236369"/>
    </source>
</evidence>
<keyword evidence="6" id="KW-1185">Reference proteome</keyword>
<dbReference type="Proteomes" id="UP001236369">
    <property type="component" value="Unassembled WGS sequence"/>
</dbReference>
<evidence type="ECO:0000259" key="4">
    <source>
        <dbReference type="Pfam" id="PF01872"/>
    </source>
</evidence>
<dbReference type="RefSeq" id="WP_238249763.1">
    <property type="nucleotide sequence ID" value="NZ_BPQX01000033.1"/>
</dbReference>
<dbReference type="PANTHER" id="PTHR38011">
    <property type="entry name" value="DIHYDROFOLATE REDUCTASE FAMILY PROTEIN (AFU_ORTHOLOGUE AFUA_8G06820)"/>
    <property type="match status" value="1"/>
</dbReference>
<evidence type="ECO:0000256" key="2">
    <source>
        <dbReference type="ARBA" id="ARBA00022857"/>
    </source>
</evidence>
<feature type="domain" description="Bacterial bifunctional deaminase-reductase C-terminal" evidence="4">
    <location>
        <begin position="11"/>
        <end position="232"/>
    </location>
</feature>
<dbReference type="Pfam" id="PF01872">
    <property type="entry name" value="RibD_C"/>
    <property type="match status" value="1"/>
</dbReference>
<reference evidence="5 6" key="1">
    <citation type="submission" date="2023-07" db="EMBL/GenBank/DDBJ databases">
        <title>Genomic Encyclopedia of Type Strains, Phase IV (KMG-IV): sequencing the most valuable type-strain genomes for metagenomic binning, comparative biology and taxonomic classification.</title>
        <authorList>
            <person name="Goeker M."/>
        </authorList>
    </citation>
    <scope>NUCLEOTIDE SEQUENCE [LARGE SCALE GENOMIC DNA]</scope>
    <source>
        <strain evidence="5 6">DSM 19562</strain>
    </source>
</reference>
<comment type="pathway">
    <text evidence="1">Cofactor biosynthesis; riboflavin biosynthesis.</text>
</comment>
<evidence type="ECO:0000313" key="5">
    <source>
        <dbReference type="EMBL" id="MDQ0441949.1"/>
    </source>
</evidence>
<comment type="caution">
    <text evidence="5">The sequence shown here is derived from an EMBL/GenBank/DDBJ whole genome shotgun (WGS) entry which is preliminary data.</text>
</comment>
<dbReference type="SUPFAM" id="SSF53597">
    <property type="entry name" value="Dihydrofolate reductase-like"/>
    <property type="match status" value="1"/>
</dbReference>
<proteinExistence type="predicted"/>
<dbReference type="InterPro" id="IPR002734">
    <property type="entry name" value="RibDG_C"/>
</dbReference>
<dbReference type="Gene3D" id="3.40.430.10">
    <property type="entry name" value="Dihydrofolate Reductase, subunit A"/>
    <property type="match status" value="1"/>
</dbReference>
<dbReference type="EMBL" id="JAUSVV010000002">
    <property type="protein sequence ID" value="MDQ0441949.1"/>
    <property type="molecule type" value="Genomic_DNA"/>
</dbReference>
<dbReference type="PANTHER" id="PTHR38011:SF7">
    <property type="entry name" value="2,5-DIAMINO-6-RIBOSYLAMINO-4(3H)-PYRIMIDINONE 5'-PHOSPHATE REDUCTASE"/>
    <property type="match status" value="1"/>
</dbReference>
<organism evidence="5 6">
    <name type="scientific">Methylobacterium persicinum</name>
    <dbReference type="NCBI Taxonomy" id="374426"/>
    <lineage>
        <taxon>Bacteria</taxon>
        <taxon>Pseudomonadati</taxon>
        <taxon>Pseudomonadota</taxon>
        <taxon>Alphaproteobacteria</taxon>
        <taxon>Hyphomicrobiales</taxon>
        <taxon>Methylobacteriaceae</taxon>
        <taxon>Methylobacterium</taxon>
    </lineage>
</organism>
<evidence type="ECO:0000256" key="1">
    <source>
        <dbReference type="ARBA" id="ARBA00005104"/>
    </source>
</evidence>
<accession>A0ABU0HHZ3</accession>
<evidence type="ECO:0000256" key="3">
    <source>
        <dbReference type="ARBA" id="ARBA00023002"/>
    </source>
</evidence>
<dbReference type="InterPro" id="IPR024072">
    <property type="entry name" value="DHFR-like_dom_sf"/>
</dbReference>
<protein>
    <submittedName>
        <fullName evidence="5">Riboflavin biosynthesis pyrimidine reductase</fullName>
    </submittedName>
</protein>
<keyword evidence="2" id="KW-0521">NADP</keyword>
<dbReference type="InterPro" id="IPR050765">
    <property type="entry name" value="Riboflavin_Biosynth_HTPR"/>
</dbReference>